<name>A0AAV6W1R7_9LAMI</name>
<dbReference type="AlphaFoldDB" id="A0AAV6W1R7"/>
<evidence type="ECO:0000313" key="3">
    <source>
        <dbReference type="Proteomes" id="UP000826271"/>
    </source>
</evidence>
<accession>A0AAV6W1R7</accession>
<evidence type="ECO:0000313" key="2">
    <source>
        <dbReference type="EMBL" id="KAG8363681.1"/>
    </source>
</evidence>
<reference evidence="2" key="1">
    <citation type="submission" date="2019-10" db="EMBL/GenBank/DDBJ databases">
        <authorList>
            <person name="Zhang R."/>
            <person name="Pan Y."/>
            <person name="Wang J."/>
            <person name="Ma R."/>
            <person name="Yu S."/>
        </authorList>
    </citation>
    <scope>NUCLEOTIDE SEQUENCE</scope>
    <source>
        <strain evidence="2">LA-IB0</strain>
        <tissue evidence="2">Leaf</tissue>
    </source>
</reference>
<keyword evidence="3" id="KW-1185">Reference proteome</keyword>
<dbReference type="PANTHER" id="PTHR31286:SF167">
    <property type="entry name" value="OS09G0268800 PROTEIN"/>
    <property type="match status" value="1"/>
</dbReference>
<sequence length="160" mass="18494">MDPLHSLVNSTNLLIVDDTEDTPMINFEDIKAFTLVERKKVTCNDIEDNKFAFVFYDKGDFDKVLNMSPWSFRGQLVIFKHWNPDMMVAEVSLDLAPFWVQAFNIPVRFTTPSSTKIIGNMLGKFIKTDLISESQRWKKFLRIRVELDISKPLAFGEVSP</sequence>
<dbReference type="Proteomes" id="UP000826271">
    <property type="component" value="Unassembled WGS sequence"/>
</dbReference>
<protein>
    <recommendedName>
        <fullName evidence="1">DUF4283 domain-containing protein</fullName>
    </recommendedName>
</protein>
<dbReference type="InterPro" id="IPR025558">
    <property type="entry name" value="DUF4283"/>
</dbReference>
<evidence type="ECO:0000259" key="1">
    <source>
        <dbReference type="Pfam" id="PF14111"/>
    </source>
</evidence>
<dbReference type="Pfam" id="PF14111">
    <property type="entry name" value="DUF4283"/>
    <property type="match status" value="1"/>
</dbReference>
<dbReference type="PANTHER" id="PTHR31286">
    <property type="entry name" value="GLYCINE-RICH CELL WALL STRUCTURAL PROTEIN 1.8-LIKE"/>
    <property type="match status" value="1"/>
</dbReference>
<organism evidence="2 3">
    <name type="scientific">Buddleja alternifolia</name>
    <dbReference type="NCBI Taxonomy" id="168488"/>
    <lineage>
        <taxon>Eukaryota</taxon>
        <taxon>Viridiplantae</taxon>
        <taxon>Streptophyta</taxon>
        <taxon>Embryophyta</taxon>
        <taxon>Tracheophyta</taxon>
        <taxon>Spermatophyta</taxon>
        <taxon>Magnoliopsida</taxon>
        <taxon>eudicotyledons</taxon>
        <taxon>Gunneridae</taxon>
        <taxon>Pentapetalae</taxon>
        <taxon>asterids</taxon>
        <taxon>lamiids</taxon>
        <taxon>Lamiales</taxon>
        <taxon>Scrophulariaceae</taxon>
        <taxon>Buddlejeae</taxon>
        <taxon>Buddleja</taxon>
    </lineage>
</organism>
<dbReference type="InterPro" id="IPR040256">
    <property type="entry name" value="At4g02000-like"/>
</dbReference>
<gene>
    <name evidence="2" type="ORF">BUALT_Bualt19G0047700</name>
</gene>
<proteinExistence type="predicted"/>
<comment type="caution">
    <text evidence="2">The sequence shown here is derived from an EMBL/GenBank/DDBJ whole genome shotgun (WGS) entry which is preliminary data.</text>
</comment>
<dbReference type="EMBL" id="WHWC01000019">
    <property type="protein sequence ID" value="KAG8363681.1"/>
    <property type="molecule type" value="Genomic_DNA"/>
</dbReference>
<feature type="domain" description="DUF4283" evidence="1">
    <location>
        <begin position="38"/>
        <end position="86"/>
    </location>
</feature>